<dbReference type="GO" id="GO:0003676">
    <property type="term" value="F:nucleic acid binding"/>
    <property type="evidence" value="ECO:0007669"/>
    <property type="project" value="InterPro"/>
</dbReference>
<feature type="transmembrane region" description="Helical" evidence="13">
    <location>
        <begin position="646"/>
        <end position="672"/>
    </location>
</feature>
<dbReference type="Proteomes" id="UP000735302">
    <property type="component" value="Unassembled WGS sequence"/>
</dbReference>
<dbReference type="EMBL" id="BLXT01003742">
    <property type="protein sequence ID" value="GFO04857.1"/>
    <property type="molecule type" value="Genomic_DNA"/>
</dbReference>
<evidence type="ECO:0000256" key="4">
    <source>
        <dbReference type="ARBA" id="ARBA00022692"/>
    </source>
</evidence>
<evidence type="ECO:0000256" key="5">
    <source>
        <dbReference type="ARBA" id="ARBA00022989"/>
    </source>
</evidence>
<dbReference type="GO" id="GO:0015280">
    <property type="term" value="F:ligand-gated sodium channel activity"/>
    <property type="evidence" value="ECO:0007669"/>
    <property type="project" value="TreeGrafter"/>
</dbReference>
<evidence type="ECO:0000256" key="6">
    <source>
        <dbReference type="ARBA" id="ARBA00023053"/>
    </source>
</evidence>
<evidence type="ECO:0000256" key="11">
    <source>
        <dbReference type="RuleBase" id="RU000679"/>
    </source>
</evidence>
<keyword evidence="6" id="KW-0915">Sodium</keyword>
<proteinExistence type="inferred from homology"/>
<evidence type="ECO:0000256" key="8">
    <source>
        <dbReference type="ARBA" id="ARBA00023136"/>
    </source>
</evidence>
<keyword evidence="8 13" id="KW-0472">Membrane</keyword>
<keyword evidence="10 11" id="KW-0407">Ion channel</keyword>
<keyword evidence="3 11" id="KW-0894">Sodium channel</keyword>
<dbReference type="PRINTS" id="PR01078">
    <property type="entry name" value="AMINACHANNEL"/>
</dbReference>
<evidence type="ECO:0000313" key="14">
    <source>
        <dbReference type="EMBL" id="GFO04857.1"/>
    </source>
</evidence>
<dbReference type="Pfam" id="PF00858">
    <property type="entry name" value="ASC"/>
    <property type="match status" value="1"/>
</dbReference>
<keyword evidence="2 11" id="KW-0813">Transport</keyword>
<dbReference type="Gene3D" id="3.30.420.10">
    <property type="entry name" value="Ribonuclease H-like superfamily/Ribonuclease H"/>
    <property type="match status" value="1"/>
</dbReference>
<evidence type="ECO:0000256" key="3">
    <source>
        <dbReference type="ARBA" id="ARBA00022461"/>
    </source>
</evidence>
<dbReference type="InterPro" id="IPR001873">
    <property type="entry name" value="ENaC"/>
</dbReference>
<dbReference type="PANTHER" id="PTHR11690">
    <property type="entry name" value="AMILORIDE-SENSITIVE SODIUM CHANNEL-RELATED"/>
    <property type="match status" value="1"/>
</dbReference>
<evidence type="ECO:0000313" key="15">
    <source>
        <dbReference type="Proteomes" id="UP000735302"/>
    </source>
</evidence>
<comment type="subcellular location">
    <subcellularLocation>
        <location evidence="1">Membrane</location>
        <topology evidence="1">Multi-pass membrane protein</topology>
    </subcellularLocation>
</comment>
<evidence type="ECO:0000256" key="12">
    <source>
        <dbReference type="SAM" id="MobiDB-lite"/>
    </source>
</evidence>
<keyword evidence="15" id="KW-1185">Reference proteome</keyword>
<dbReference type="AlphaFoldDB" id="A0AAV4AD47"/>
<dbReference type="Gene3D" id="1.10.287.770">
    <property type="entry name" value="YojJ-like"/>
    <property type="match status" value="1"/>
</dbReference>
<dbReference type="PANTHER" id="PTHR11690:SF300">
    <property type="entry name" value="PICKPOCKET PROTEIN 19"/>
    <property type="match status" value="1"/>
</dbReference>
<dbReference type="InterPro" id="IPR036397">
    <property type="entry name" value="RNaseH_sf"/>
</dbReference>
<evidence type="ECO:0000256" key="10">
    <source>
        <dbReference type="ARBA" id="ARBA00023303"/>
    </source>
</evidence>
<keyword evidence="7 11" id="KW-0406">Ion transport</keyword>
<gene>
    <name evidence="14" type="ORF">PoB_003136200</name>
</gene>
<evidence type="ECO:0000256" key="7">
    <source>
        <dbReference type="ARBA" id="ARBA00023065"/>
    </source>
</evidence>
<accession>A0AAV4AD47</accession>
<feature type="transmembrane region" description="Helical" evidence="13">
    <location>
        <begin position="208"/>
        <end position="232"/>
    </location>
</feature>
<organism evidence="14 15">
    <name type="scientific">Plakobranchus ocellatus</name>
    <dbReference type="NCBI Taxonomy" id="259542"/>
    <lineage>
        <taxon>Eukaryota</taxon>
        <taxon>Metazoa</taxon>
        <taxon>Spiralia</taxon>
        <taxon>Lophotrochozoa</taxon>
        <taxon>Mollusca</taxon>
        <taxon>Gastropoda</taxon>
        <taxon>Heterobranchia</taxon>
        <taxon>Euthyneura</taxon>
        <taxon>Panpulmonata</taxon>
        <taxon>Sacoglossa</taxon>
        <taxon>Placobranchoidea</taxon>
        <taxon>Plakobranchidae</taxon>
        <taxon>Plakobranchus</taxon>
    </lineage>
</organism>
<evidence type="ECO:0000256" key="9">
    <source>
        <dbReference type="ARBA" id="ARBA00023201"/>
    </source>
</evidence>
<evidence type="ECO:0000256" key="13">
    <source>
        <dbReference type="SAM" id="Phobius"/>
    </source>
</evidence>
<sequence>MSSHSLSWISLRDQLEMFRNQFTWNFALGEEEVNRQVHDKDGQTLPHPYPETDAGRSEHSSDLFRRIQNKSDKHAAQRRCGQANSEKTAVQSDDVTPIEDLETVEKLWIYFGRHTTFHGVKNIESHDRKYATRRIEASLFGTDASNENGRVRFRVAPYLRHTAYAFVICRSQEIRMGLNRIRPYPKHSCLAFFALYKITWEMCAQPTLYLLLVLGMAGGLIYTVADLLVNYYQYRTVTRTDVMVRSTSMFPSVTLCNNCPYRNSADTPDALRRLVSNTSILQGSFPINISEPEIEAILQLSMVEVQENYSYTPDELIFMASYEGEFLNISAAFENIDTSVGRCFTFNGPKHIAMHGPRVATDDGRDSGLRVYMRLFQDEYFIYQDLTAGARMFISNYPDTPRLSKDGIDIHPGTSTRIALNPVKQWLQRYGWEILPLPAHSPDLAPSDIHLFGPLKRHLGGMAFEKEDDLISELRNWFDNLDVDFFRYTFLPAPYSSYGGESCDDRSSDELVHKMVNSTFYSYDLCIEQCVHALCSKKCGCYTPHIYSTNISVCDCPRSCSLTRFDMTISQSSLPSKVAGQYLAHAMNTSNDGEALRYSHLLPSGNILGEDYLELRVYFDTMMVRHEQHEPQFTFNSMFAYLGGQMGFFMGASLITLSELLETLAFTVYVFLHKKLMRIGQMDTKCKESCAQKQPRPRTPFGNKLGFDSNMDLPIKQAW</sequence>
<comment type="similarity">
    <text evidence="11">Belongs to the amiloride-sensitive sodium channel (TC 1.A.6) family.</text>
</comment>
<keyword evidence="4 11" id="KW-0812">Transmembrane</keyword>
<evidence type="ECO:0000256" key="1">
    <source>
        <dbReference type="ARBA" id="ARBA00004141"/>
    </source>
</evidence>
<keyword evidence="5 13" id="KW-1133">Transmembrane helix</keyword>
<evidence type="ECO:0000256" key="2">
    <source>
        <dbReference type="ARBA" id="ARBA00022448"/>
    </source>
</evidence>
<dbReference type="GO" id="GO:0005886">
    <property type="term" value="C:plasma membrane"/>
    <property type="evidence" value="ECO:0007669"/>
    <property type="project" value="TreeGrafter"/>
</dbReference>
<reference evidence="14 15" key="1">
    <citation type="journal article" date="2021" name="Elife">
        <title>Chloroplast acquisition without the gene transfer in kleptoplastic sea slugs, Plakobranchus ocellatus.</title>
        <authorList>
            <person name="Maeda T."/>
            <person name="Takahashi S."/>
            <person name="Yoshida T."/>
            <person name="Shimamura S."/>
            <person name="Takaki Y."/>
            <person name="Nagai Y."/>
            <person name="Toyoda A."/>
            <person name="Suzuki Y."/>
            <person name="Arimoto A."/>
            <person name="Ishii H."/>
            <person name="Satoh N."/>
            <person name="Nishiyama T."/>
            <person name="Hasebe M."/>
            <person name="Maruyama T."/>
            <person name="Minagawa J."/>
            <person name="Obokata J."/>
            <person name="Shigenobu S."/>
        </authorList>
    </citation>
    <scope>NUCLEOTIDE SEQUENCE [LARGE SCALE GENOMIC DNA]</scope>
</reference>
<protein>
    <submittedName>
        <fullName evidence="14">Acid-sensing ion channel 1</fullName>
    </submittedName>
</protein>
<name>A0AAV4AD47_9GAST</name>
<comment type="caution">
    <text evidence="14">The sequence shown here is derived from an EMBL/GenBank/DDBJ whole genome shotgun (WGS) entry which is preliminary data.</text>
</comment>
<feature type="region of interest" description="Disordered" evidence="12">
    <location>
        <begin position="38"/>
        <end position="60"/>
    </location>
</feature>
<keyword evidence="9 11" id="KW-0739">Sodium transport</keyword>